<reference evidence="2" key="1">
    <citation type="submission" date="2020-07" db="EMBL/GenBank/DDBJ databases">
        <title>Multicomponent nature underlies the extraordinary mechanical properties of spider dragline silk.</title>
        <authorList>
            <person name="Kono N."/>
            <person name="Nakamura H."/>
            <person name="Mori M."/>
            <person name="Yoshida Y."/>
            <person name="Ohtoshi R."/>
            <person name="Malay A.D."/>
            <person name="Moran D.A.P."/>
            <person name="Tomita M."/>
            <person name="Numata K."/>
            <person name="Arakawa K."/>
        </authorList>
    </citation>
    <scope>NUCLEOTIDE SEQUENCE</scope>
</reference>
<dbReference type="Gene3D" id="1.25.40.420">
    <property type="match status" value="1"/>
</dbReference>
<dbReference type="InterPro" id="IPR011333">
    <property type="entry name" value="SKP1/BTB/POZ_sf"/>
</dbReference>
<name>A0A8X6GS36_TRICU</name>
<organism evidence="2 3">
    <name type="scientific">Trichonephila clavata</name>
    <name type="common">Joro spider</name>
    <name type="synonym">Nephila clavata</name>
    <dbReference type="NCBI Taxonomy" id="2740835"/>
    <lineage>
        <taxon>Eukaryota</taxon>
        <taxon>Metazoa</taxon>
        <taxon>Ecdysozoa</taxon>
        <taxon>Arthropoda</taxon>
        <taxon>Chelicerata</taxon>
        <taxon>Arachnida</taxon>
        <taxon>Araneae</taxon>
        <taxon>Araneomorphae</taxon>
        <taxon>Entelegynae</taxon>
        <taxon>Araneoidea</taxon>
        <taxon>Nephilidae</taxon>
        <taxon>Trichonephila</taxon>
    </lineage>
</organism>
<protein>
    <submittedName>
        <fullName evidence="2">TD and POZ domain-containing protein 5</fullName>
    </submittedName>
</protein>
<dbReference type="Gene3D" id="3.30.710.10">
    <property type="entry name" value="Potassium Channel Kv1.1, Chain A"/>
    <property type="match status" value="1"/>
</dbReference>
<accession>A0A8X6GS36</accession>
<dbReference type="Proteomes" id="UP000887116">
    <property type="component" value="Unassembled WGS sequence"/>
</dbReference>
<comment type="caution">
    <text evidence="2">The sequence shown here is derived from an EMBL/GenBank/DDBJ whole genome shotgun (WGS) entry which is preliminary data.</text>
</comment>
<dbReference type="InterPro" id="IPR000210">
    <property type="entry name" value="BTB/POZ_dom"/>
</dbReference>
<dbReference type="SUPFAM" id="SSF54695">
    <property type="entry name" value="POZ domain"/>
    <property type="match status" value="1"/>
</dbReference>
<sequence length="344" mass="39182">MSDSALSSRNMEIPVSWKFIESESDYDRRNNCYESEFILNSKWMMSCSFTIHSANNSILRIYRQSADTDALVSGYFSIYNKYNYCKGEKSFSYVFKPNCNSKCINLGISIRENACILGKVIISEESEKYASDGVEVVYLKEEEPQSQNSSPSTRQFEPLKELSDDFARLLDEKTPSFTDVELKCGTLTIPAHKNILSTRSPVFRAMFSNKMTETRDNEVNITDIDAPVLQAMLTYVYTGQTGNLSYNLAGDLLFAADKYELEGLKIVMIEYLKSNVSVENVLQLLVLGDLHAQDLKDFAMCFIRDRCTEFSVLENTEEWQTLAKERSALAIEVLTLLIKSKEKK</sequence>
<dbReference type="PROSITE" id="PS50097">
    <property type="entry name" value="BTB"/>
    <property type="match status" value="1"/>
</dbReference>
<dbReference type="SMART" id="SM00225">
    <property type="entry name" value="BTB"/>
    <property type="match status" value="1"/>
</dbReference>
<dbReference type="AlphaFoldDB" id="A0A8X6GS36"/>
<proteinExistence type="predicted"/>
<evidence type="ECO:0000313" key="2">
    <source>
        <dbReference type="EMBL" id="GFR10018.1"/>
    </source>
</evidence>
<dbReference type="OrthoDB" id="6437200at2759"/>
<dbReference type="Pfam" id="PF00651">
    <property type="entry name" value="BTB"/>
    <property type="match status" value="1"/>
</dbReference>
<evidence type="ECO:0000313" key="3">
    <source>
        <dbReference type="Proteomes" id="UP000887116"/>
    </source>
</evidence>
<dbReference type="PANTHER" id="PTHR24413">
    <property type="entry name" value="SPECKLE-TYPE POZ PROTEIN"/>
    <property type="match status" value="1"/>
</dbReference>
<evidence type="ECO:0000259" key="1">
    <source>
        <dbReference type="PROSITE" id="PS50097"/>
    </source>
</evidence>
<dbReference type="EMBL" id="BMAO01036359">
    <property type="protein sequence ID" value="GFR10018.1"/>
    <property type="molecule type" value="Genomic_DNA"/>
</dbReference>
<feature type="domain" description="BTB" evidence="1">
    <location>
        <begin position="178"/>
        <end position="240"/>
    </location>
</feature>
<gene>
    <name evidence="2" type="primary">Tdpoz5</name>
    <name evidence="2" type="ORF">TNCT_164871</name>
</gene>
<keyword evidence="3" id="KW-1185">Reference proteome</keyword>